<keyword evidence="2" id="KW-0812">Transmembrane</keyword>
<feature type="transmembrane region" description="Helical" evidence="2">
    <location>
        <begin position="540"/>
        <end position="567"/>
    </location>
</feature>
<feature type="transmembrane region" description="Helical" evidence="2">
    <location>
        <begin position="927"/>
        <end position="952"/>
    </location>
</feature>
<evidence type="ECO:0000256" key="2">
    <source>
        <dbReference type="SAM" id="Phobius"/>
    </source>
</evidence>
<dbReference type="AlphaFoldDB" id="A0A4Q0P8W6"/>
<evidence type="ECO:0000256" key="1">
    <source>
        <dbReference type="SAM" id="Coils"/>
    </source>
</evidence>
<dbReference type="OrthoDB" id="9757876at2"/>
<dbReference type="EMBL" id="QOVM01000003">
    <property type="protein sequence ID" value="RXG22808.1"/>
    <property type="molecule type" value="Genomic_DNA"/>
</dbReference>
<dbReference type="Gene3D" id="3.30.70.1440">
    <property type="entry name" value="Multidrug efflux transporter AcrB pore domain"/>
    <property type="match status" value="1"/>
</dbReference>
<dbReference type="Gene3D" id="1.20.1640.10">
    <property type="entry name" value="Multidrug efflux transporter AcrB transmembrane domain"/>
    <property type="match status" value="2"/>
</dbReference>
<reference evidence="3 4" key="1">
    <citation type="submission" date="2018-07" db="EMBL/GenBank/DDBJ databases">
        <title>Leeuwenhoekiella genomics.</title>
        <authorList>
            <person name="Tahon G."/>
            <person name="Willems A."/>
        </authorList>
    </citation>
    <scope>NUCLEOTIDE SEQUENCE [LARGE SCALE GENOMIC DNA]</scope>
    <source>
        <strain evidence="3 4">LMG 22550</strain>
    </source>
</reference>
<feature type="transmembrane region" description="Helical" evidence="2">
    <location>
        <begin position="382"/>
        <end position="407"/>
    </location>
</feature>
<dbReference type="Proteomes" id="UP000289238">
    <property type="component" value="Unassembled WGS sequence"/>
</dbReference>
<keyword evidence="2" id="KW-1133">Transmembrane helix</keyword>
<feature type="transmembrane region" description="Helical" evidence="2">
    <location>
        <begin position="356"/>
        <end position="376"/>
    </location>
</feature>
<dbReference type="SUPFAM" id="SSF82866">
    <property type="entry name" value="Multidrug efflux transporter AcrB transmembrane domain"/>
    <property type="match status" value="2"/>
</dbReference>
<dbReference type="PANTHER" id="PTHR32063">
    <property type="match status" value="1"/>
</dbReference>
<feature type="transmembrane region" description="Helical" evidence="2">
    <location>
        <begin position="973"/>
        <end position="992"/>
    </location>
</feature>
<proteinExistence type="predicted"/>
<feature type="transmembrane region" description="Helical" evidence="2">
    <location>
        <begin position="878"/>
        <end position="894"/>
    </location>
</feature>
<evidence type="ECO:0000313" key="3">
    <source>
        <dbReference type="EMBL" id="RXG22808.1"/>
    </source>
</evidence>
<feature type="transmembrane region" description="Helical" evidence="2">
    <location>
        <begin position="901"/>
        <end position="921"/>
    </location>
</feature>
<dbReference type="PANTHER" id="PTHR32063:SF33">
    <property type="entry name" value="RND SUPERFAMILY EFFLUX PUMP PERMEASE COMPONENT"/>
    <property type="match status" value="1"/>
</dbReference>
<dbReference type="SUPFAM" id="SSF82693">
    <property type="entry name" value="Multidrug efflux transporter AcrB pore domain, PN1, PN2, PC1 and PC2 subdomains"/>
    <property type="match status" value="2"/>
</dbReference>
<keyword evidence="2" id="KW-0472">Membrane</keyword>
<dbReference type="PRINTS" id="PR00702">
    <property type="entry name" value="ACRIFLAVINRP"/>
</dbReference>
<dbReference type="GO" id="GO:0042910">
    <property type="term" value="F:xenobiotic transmembrane transporter activity"/>
    <property type="evidence" value="ECO:0007669"/>
    <property type="project" value="TreeGrafter"/>
</dbReference>
<dbReference type="RefSeq" id="WP_128757756.1">
    <property type="nucleotide sequence ID" value="NZ_QOVM01000003.1"/>
</dbReference>
<name>A0A4Q0P8W6_9FLAO</name>
<organism evidence="3 4">
    <name type="scientific">Leeuwenhoekiella aequorea</name>
    <dbReference type="NCBI Taxonomy" id="283736"/>
    <lineage>
        <taxon>Bacteria</taxon>
        <taxon>Pseudomonadati</taxon>
        <taxon>Bacteroidota</taxon>
        <taxon>Flavobacteriia</taxon>
        <taxon>Flavobacteriales</taxon>
        <taxon>Flavobacteriaceae</taxon>
        <taxon>Leeuwenhoekiella</taxon>
    </lineage>
</organism>
<dbReference type="SUPFAM" id="SSF82714">
    <property type="entry name" value="Multidrug efflux transporter AcrB TolC docking domain, DN and DC subdomains"/>
    <property type="match status" value="2"/>
</dbReference>
<sequence>MKNLISYFIKYSVAVNVVIMAFVIFGIIGVLRMKSSFFPLIDSQIITISVTYPGASPQEIEEGIILKIEDNLKGLVGIDRVTSTSRENGGSVTIEIDQDEDINVILAEVKNAVDRVPSFPTGMEPLVVAKEEAIRQTIGFAVSGETIDLATLKQIARSIEYDLRAMDGISQIEISGYPDEEIEIAVRENDLLAYGLSFTEVSQAVSRANILTTGGNIKTEKEDYLIRANNRAYYGDDLTNLIVRANPDGSLVRLGDVAVVRDRFSETPSASYFNGNLAVNVEISNTNNEDLLTTAEQVKEYIEDFNAKYDAVKIDITSDSSIRLEQRTNLLVVNGAEGILLVMLFLSFFLNTRLAFWVAAGIPVAFLGMFIFAGSFGVTINVLSLFGMIIVIGILVDDGIVISENIYQHYEMGKTPIRAAIDGTVEVIPPIISAIITTVLAFSTFLFLDSRIGEFFGEVSTVVILTLVVSLVEALIILPAHIAHSKALVRESELDISKKKGIAKFMYKLRYFNRKGDQFMSYMRDKIYTPALRFTLRNQLISFSIIAAFLILTIGSIMGSVIGVTIFPSIASDTVSIELLMPEGTNPQRTDSIITMVEEAAWRVNEDYTSRQTDNMQVVENIIKRVGPGNNKASLRINLLPGEFRDFSSPDITNSIRDEVGEVYGVERLTFGSGGNFGGSPISISLLGNNTEELEAAKDELRANLENNSLLRDVVDTDPEGIKEIQIELKETAYTLGLDLSSVMTQVRSGFFGTQAQRFQRGQDEIRVWVRYDRSDRSSLNDLDDMRIITPGGERIPLSEIATYTISRGDESISHLEGQREIQVNADMADPNGSTTDILAEIKATVIPDILSKYPTLSVSYEGQNREAEKLSSSANEVIWVILFLIYATIAFTFRSYSQPFLLLFMIPFSIIGVAWGHYIHGFPINVLSALGIIALIGIMVNDGLVLIGKLNGYLKEGMKFEEAIFEAGRSRFRAIFLTSITTIAGLAPLLLEKSRQAQFLKPMAISISYGIGIATVLTLLMLPLLLSMSNWIKTKSIWVRTGNEPSKEDVERAIKELKEEDEEH</sequence>
<dbReference type="InterPro" id="IPR001036">
    <property type="entry name" value="Acrflvin-R"/>
</dbReference>
<dbReference type="Gene3D" id="3.30.2090.10">
    <property type="entry name" value="Multidrug efflux transporter AcrB TolC docking domain, DN and DC subdomains"/>
    <property type="match status" value="2"/>
</dbReference>
<protein>
    <submittedName>
        <fullName evidence="3">Multidrug efflux pump subunit AcrB</fullName>
    </submittedName>
</protein>
<feature type="transmembrane region" description="Helical" evidence="2">
    <location>
        <begin position="12"/>
        <end position="31"/>
    </location>
</feature>
<keyword evidence="4" id="KW-1185">Reference proteome</keyword>
<evidence type="ECO:0000313" key="4">
    <source>
        <dbReference type="Proteomes" id="UP000289238"/>
    </source>
</evidence>
<feature type="transmembrane region" description="Helical" evidence="2">
    <location>
        <begin position="330"/>
        <end position="349"/>
    </location>
</feature>
<feature type="transmembrane region" description="Helical" evidence="2">
    <location>
        <begin position="427"/>
        <end position="448"/>
    </location>
</feature>
<dbReference type="Gene3D" id="3.30.70.1430">
    <property type="entry name" value="Multidrug efflux transporter AcrB pore domain"/>
    <property type="match status" value="2"/>
</dbReference>
<dbReference type="GO" id="GO:0005886">
    <property type="term" value="C:plasma membrane"/>
    <property type="evidence" value="ECO:0007669"/>
    <property type="project" value="TreeGrafter"/>
</dbReference>
<accession>A0A4Q0P8W6</accession>
<feature type="transmembrane region" description="Helical" evidence="2">
    <location>
        <begin position="1004"/>
        <end position="1027"/>
    </location>
</feature>
<dbReference type="Gene3D" id="3.30.70.1320">
    <property type="entry name" value="Multidrug efflux transporter AcrB pore domain like"/>
    <property type="match status" value="1"/>
</dbReference>
<comment type="caution">
    <text evidence="3">The sequence shown here is derived from an EMBL/GenBank/DDBJ whole genome shotgun (WGS) entry which is preliminary data.</text>
</comment>
<feature type="coiled-coil region" evidence="1">
    <location>
        <begin position="684"/>
        <end position="711"/>
    </location>
</feature>
<gene>
    <name evidence="3" type="ORF">DSM00_1912</name>
</gene>
<keyword evidence="1" id="KW-0175">Coiled coil</keyword>
<dbReference type="Pfam" id="PF00873">
    <property type="entry name" value="ACR_tran"/>
    <property type="match status" value="1"/>
</dbReference>
<feature type="transmembrane region" description="Helical" evidence="2">
    <location>
        <begin position="460"/>
        <end position="480"/>
    </location>
</feature>
<dbReference type="InterPro" id="IPR027463">
    <property type="entry name" value="AcrB_DN_DC_subdom"/>
</dbReference>